<dbReference type="InterPro" id="IPR009874">
    <property type="entry name" value="DUF1428"/>
</dbReference>
<gene>
    <name evidence="1" type="ORF">ACFO3D_01080</name>
</gene>
<dbReference type="Pfam" id="PF07237">
    <property type="entry name" value="DUF1428"/>
    <property type="match status" value="1"/>
</dbReference>
<dbReference type="RefSeq" id="WP_390292730.1">
    <property type="nucleotide sequence ID" value="NZ_JBHSFU010000002.1"/>
</dbReference>
<keyword evidence="2" id="KW-1185">Reference proteome</keyword>
<dbReference type="EMBL" id="JBHSFU010000002">
    <property type="protein sequence ID" value="MFC4556798.1"/>
    <property type="molecule type" value="Genomic_DNA"/>
</dbReference>
<dbReference type="Proteomes" id="UP001595989">
    <property type="component" value="Unassembled WGS sequence"/>
</dbReference>
<reference evidence="2" key="1">
    <citation type="journal article" date="2019" name="Int. J. Syst. Evol. Microbiol.">
        <title>The Global Catalogue of Microorganisms (GCM) 10K type strain sequencing project: providing services to taxonomists for standard genome sequencing and annotation.</title>
        <authorList>
            <consortium name="The Broad Institute Genomics Platform"/>
            <consortium name="The Broad Institute Genome Sequencing Center for Infectious Disease"/>
            <person name="Wu L."/>
            <person name="Ma J."/>
        </authorList>
    </citation>
    <scope>NUCLEOTIDE SEQUENCE [LARGE SCALE GENOMIC DNA]</scope>
    <source>
        <strain evidence="2">CGMCC 4.7426</strain>
    </source>
</reference>
<evidence type="ECO:0000313" key="1">
    <source>
        <dbReference type="EMBL" id="MFC4556798.1"/>
    </source>
</evidence>
<dbReference type="SUPFAM" id="SSF54909">
    <property type="entry name" value="Dimeric alpha+beta barrel"/>
    <property type="match status" value="1"/>
</dbReference>
<proteinExistence type="predicted"/>
<sequence>MYTVLYLYRVNKKQVDSFIDINEKASEIYLANGALEDVIYRADNLDGKHGLTGLIDTVDLLPEEELLFGQAVFRNKSHHKDVMKQVDNDPEIIQLFNRVKEITDISRIITATFSTDQ</sequence>
<dbReference type="Gene3D" id="3.30.70.100">
    <property type="match status" value="1"/>
</dbReference>
<protein>
    <submittedName>
        <fullName evidence="1">DUF1428 family protein</fullName>
    </submittedName>
</protein>
<dbReference type="InterPro" id="IPR011008">
    <property type="entry name" value="Dimeric_a/b-barrel"/>
</dbReference>
<name>A0ABV9DG30_9BACI</name>
<evidence type="ECO:0000313" key="2">
    <source>
        <dbReference type="Proteomes" id="UP001595989"/>
    </source>
</evidence>
<comment type="caution">
    <text evidence="1">The sequence shown here is derived from an EMBL/GenBank/DDBJ whole genome shotgun (WGS) entry which is preliminary data.</text>
</comment>
<accession>A0ABV9DG30</accession>
<organism evidence="1 2">
    <name type="scientific">Virgibacillus kekensis</name>
    <dbReference type="NCBI Taxonomy" id="202261"/>
    <lineage>
        <taxon>Bacteria</taxon>
        <taxon>Bacillati</taxon>
        <taxon>Bacillota</taxon>
        <taxon>Bacilli</taxon>
        <taxon>Bacillales</taxon>
        <taxon>Bacillaceae</taxon>
        <taxon>Virgibacillus</taxon>
    </lineage>
</organism>